<dbReference type="Gene3D" id="3.40.930.10">
    <property type="entry name" value="Mannitol-specific EII, Chain A"/>
    <property type="match status" value="1"/>
</dbReference>
<evidence type="ECO:0000313" key="17">
    <source>
        <dbReference type="Proteomes" id="UP000464086"/>
    </source>
</evidence>
<dbReference type="KEGG" id="sya:A6768_21210"/>
<gene>
    <name evidence="2" type="ORF">A6768_21210</name>
    <name evidence="7" type="ORF">AX777_15270</name>
    <name evidence="3" type="ORF">BV87_04155</name>
    <name evidence="5" type="ORF">CP98_02117</name>
    <name evidence="10" type="ORF">DAH51_15795</name>
    <name evidence="4" type="ORF">EBF16_22015</name>
    <name evidence="8" type="ORF">GS397_22035</name>
    <name evidence="9" type="ORF">HH800_21045</name>
    <name evidence="6" type="ORF">N5J77_07745</name>
</gene>
<dbReference type="InterPro" id="IPR016152">
    <property type="entry name" value="PTrfase/Anion_transptr"/>
</dbReference>
<dbReference type="PROSITE" id="PS51094">
    <property type="entry name" value="PTS_EIIA_TYPE_2"/>
    <property type="match status" value="1"/>
</dbReference>
<reference evidence="10 16" key="5">
    <citation type="submission" date="2018-07" db="EMBL/GenBank/DDBJ databases">
        <title>Genomic and Epidemiologic Investigation of an Indolent Hospital Outbreak.</title>
        <authorList>
            <person name="Johnson R.C."/>
            <person name="Deming C."/>
            <person name="Conlan S."/>
            <person name="Zellmer C.J."/>
            <person name="Michelin A.V."/>
            <person name="Lee-Lin S."/>
            <person name="Thomas P.J."/>
            <person name="Park M."/>
            <person name="Weingarten R.A."/>
            <person name="Less J."/>
            <person name="Dekker J.P."/>
            <person name="Frank K.M."/>
            <person name="Musser K.A."/>
            <person name="Mcquiston J.R."/>
            <person name="Henderson D.K."/>
            <person name="Lau A.F."/>
            <person name="Palmore T.N."/>
            <person name="Segre J.A."/>
        </authorList>
    </citation>
    <scope>NUCLEOTIDE SEQUENCE [LARGE SCALE GENOMIC DNA]</scope>
    <source>
        <strain evidence="10 16">SK-NIH.Env6_1116</strain>
    </source>
</reference>
<keyword evidence="6" id="KW-0762">Sugar transport</keyword>
<evidence type="ECO:0000313" key="11">
    <source>
        <dbReference type="Proteomes" id="UP000028534"/>
    </source>
</evidence>
<dbReference type="Proteomes" id="UP000037029">
    <property type="component" value="Chromosome"/>
</dbReference>
<dbReference type="Proteomes" id="UP000280708">
    <property type="component" value="Chromosome"/>
</dbReference>
<dbReference type="GeneID" id="57779379"/>
<dbReference type="Proteomes" id="UP001162318">
    <property type="component" value="Unassembled WGS sequence"/>
</dbReference>
<evidence type="ECO:0000313" key="12">
    <source>
        <dbReference type="Proteomes" id="UP000037029"/>
    </source>
</evidence>
<proteinExistence type="predicted"/>
<dbReference type="OrthoDB" id="95460at2"/>
<evidence type="ECO:0000313" key="4">
    <source>
        <dbReference type="EMBL" id="AYO79307.1"/>
    </source>
</evidence>
<evidence type="ECO:0000313" key="8">
    <source>
        <dbReference type="EMBL" id="QHD69462.1"/>
    </source>
</evidence>
<evidence type="ECO:0000313" key="9">
    <source>
        <dbReference type="EMBL" id="QJR04463.1"/>
    </source>
</evidence>
<evidence type="ECO:0000313" key="5">
    <source>
        <dbReference type="EMBL" id="KEZ19206.1"/>
    </source>
</evidence>
<dbReference type="eggNOG" id="COG1762">
    <property type="taxonomic scope" value="Bacteria"/>
</dbReference>
<dbReference type="InterPro" id="IPR002178">
    <property type="entry name" value="PTS_EIIA_type-2_dom"/>
</dbReference>
<dbReference type="AlphaFoldDB" id="A0A085K5B5"/>
<evidence type="ECO:0000313" key="16">
    <source>
        <dbReference type="Proteomes" id="UP000287401"/>
    </source>
</evidence>
<feature type="domain" description="PTS EIIA type-2" evidence="1">
    <location>
        <begin position="6"/>
        <end position="149"/>
    </location>
</feature>
<dbReference type="Proteomes" id="UP000077262">
    <property type="component" value="Unassembled WGS sequence"/>
</dbReference>
<dbReference type="PATRIC" id="fig|13690.10.peg.2174"/>
<dbReference type="RefSeq" id="WP_010335784.1">
    <property type="nucleotide sequence ID" value="NZ_CAIGKD010000012.1"/>
</dbReference>
<evidence type="ECO:0000313" key="18">
    <source>
        <dbReference type="Proteomes" id="UP000502611"/>
    </source>
</evidence>
<reference evidence="7 13" key="2">
    <citation type="submission" date="2016-02" db="EMBL/GenBank/DDBJ databases">
        <authorList>
            <person name="Wen L."/>
            <person name="He K."/>
            <person name="Yang H."/>
        </authorList>
    </citation>
    <scope>NUCLEOTIDE SEQUENCE [LARGE SCALE GENOMIC DNA]</scope>
    <source>
        <strain evidence="7 13">CD09_2</strain>
    </source>
</reference>
<evidence type="ECO:0000313" key="3">
    <source>
        <dbReference type="EMBL" id="ATP17658.1"/>
    </source>
</evidence>
<reference evidence="9 18" key="8">
    <citation type="submission" date="2020-04" db="EMBL/GenBank/DDBJ databases">
        <title>The Whole Genome Analysis of High salt-tolerant Sphingobium yanoikuyae YC-XJ2 with Aryl organophosphorus flame retardants (aryl-OPFRs)-degrading capacity and characteristics of Related phosphotriesterase.</title>
        <authorList>
            <person name="Li X."/>
        </authorList>
    </citation>
    <scope>NUCLEOTIDE SEQUENCE [LARGE SCALE GENOMIC DNA]</scope>
    <source>
        <strain evidence="9 18">YC-XJ2</strain>
    </source>
</reference>
<dbReference type="EMBL" id="CP023741">
    <property type="protein sequence ID" value="ATI82262.1"/>
    <property type="molecule type" value="Genomic_DNA"/>
</dbReference>
<dbReference type="Proteomes" id="UP000219422">
    <property type="component" value="Chromosome"/>
</dbReference>
<dbReference type="STRING" id="13690.AX777_15270"/>
<dbReference type="Proteomes" id="UP000028534">
    <property type="component" value="Unassembled WGS sequence"/>
</dbReference>
<evidence type="ECO:0000313" key="7">
    <source>
        <dbReference type="EMBL" id="OAH47203.1"/>
    </source>
</evidence>
<evidence type="ECO:0000313" key="2">
    <source>
        <dbReference type="EMBL" id="ATI82262.1"/>
    </source>
</evidence>
<dbReference type="EMBL" id="JGVR01000010">
    <property type="protein sequence ID" value="KEZ19206.1"/>
    <property type="molecule type" value="Genomic_DNA"/>
</dbReference>
<dbReference type="Proteomes" id="UP000464086">
    <property type="component" value="Chromosome"/>
</dbReference>
<dbReference type="GO" id="GO:0030295">
    <property type="term" value="F:protein kinase activator activity"/>
    <property type="evidence" value="ECO:0007669"/>
    <property type="project" value="TreeGrafter"/>
</dbReference>
<accession>A0A085K5B5</accession>
<dbReference type="InterPro" id="IPR051541">
    <property type="entry name" value="PTS_SugarTrans_NitroReg"/>
</dbReference>
<dbReference type="SUPFAM" id="SSF55804">
    <property type="entry name" value="Phoshotransferase/anion transport protein"/>
    <property type="match status" value="1"/>
</dbReference>
<dbReference type="PANTHER" id="PTHR47738:SF1">
    <property type="entry name" value="NITROGEN REGULATORY PROTEIN"/>
    <property type="match status" value="1"/>
</dbReference>
<reference evidence="2 14" key="4">
    <citation type="submission" date="2017-10" db="EMBL/GenBank/DDBJ databases">
        <title>Sphingobium yanoikuyae S72.</title>
        <authorList>
            <person name="Sanchez E."/>
            <person name="Bustos P."/>
            <person name="Mendoza P."/>
            <person name="Guo X."/>
            <person name="Mendoza A."/>
        </authorList>
    </citation>
    <scope>NUCLEOTIDE SEQUENCE [LARGE SCALE GENOMIC DNA]</scope>
    <source>
        <strain evidence="2 14">S72</strain>
    </source>
</reference>
<evidence type="ECO:0000313" key="13">
    <source>
        <dbReference type="Proteomes" id="UP000077262"/>
    </source>
</evidence>
<dbReference type="EMBL" id="CP053021">
    <property type="protein sequence ID" value="QJR04463.1"/>
    <property type="molecule type" value="Genomic_DNA"/>
</dbReference>
<evidence type="ECO:0000313" key="6">
    <source>
        <dbReference type="EMBL" id="MDH2131015.1"/>
    </source>
</evidence>
<dbReference type="Proteomes" id="UP000502611">
    <property type="component" value="Chromosome"/>
</dbReference>
<dbReference type="EMBL" id="CP020925">
    <property type="protein sequence ID" value="ATP17658.1"/>
    <property type="molecule type" value="Genomic_DNA"/>
</dbReference>
<reference evidence="5 11" key="1">
    <citation type="submission" date="2014-03" db="EMBL/GenBank/DDBJ databases">
        <title>Genome sequence of Sphingobium yanoikuyae B1.</title>
        <authorList>
            <person name="Gan H.M."/>
            <person name="Gan H.Y."/>
            <person name="Savka M.A."/>
        </authorList>
    </citation>
    <scope>NUCLEOTIDE SEQUENCE [LARGE SCALE GENOMIC DNA]</scope>
    <source>
        <strain evidence="5 11">B1</strain>
    </source>
</reference>
<organism evidence="5 11">
    <name type="scientific">Sphingobium yanoikuyae</name>
    <name type="common">Sphingomonas yanoikuyae</name>
    <dbReference type="NCBI Taxonomy" id="13690"/>
    <lineage>
        <taxon>Bacteria</taxon>
        <taxon>Pseudomonadati</taxon>
        <taxon>Pseudomonadota</taxon>
        <taxon>Alphaproteobacteria</taxon>
        <taxon>Sphingomonadales</taxon>
        <taxon>Sphingomonadaceae</taxon>
        <taxon>Sphingobium</taxon>
    </lineage>
</organism>
<reference evidence="3 12" key="3">
    <citation type="submission" date="2017-04" db="EMBL/GenBank/DDBJ databases">
        <title>Characterization, genome and methylation analysis of a phthalic acid esters degrading strain Sphingobium yanoikuyae SHJ.</title>
        <authorList>
            <person name="Feng L."/>
        </authorList>
    </citation>
    <scope>NUCLEOTIDE SEQUENCE [LARGE SCALE GENOMIC DNA]</scope>
    <source>
        <strain evidence="3 12">SHJ</strain>
    </source>
</reference>
<name>A0A085K5B5_SPHYA</name>
<reference evidence="4 15" key="6">
    <citation type="submission" date="2018-10" db="EMBL/GenBank/DDBJ databases">
        <title>Characterization and genome analysis of a novel bacterium Sphingobium yanoikuyae SJTF8 capable of degrading PAHs.</title>
        <authorList>
            <person name="Yin C."/>
            <person name="Xiong W."/>
            <person name="Liang R."/>
        </authorList>
    </citation>
    <scope>NUCLEOTIDE SEQUENCE [LARGE SCALE GENOMIC DNA]</scope>
    <source>
        <strain evidence="4 15">SJTF8</strain>
    </source>
</reference>
<dbReference type="EMBL" id="CP047218">
    <property type="protein sequence ID" value="QHD69462.1"/>
    <property type="molecule type" value="Genomic_DNA"/>
</dbReference>
<dbReference type="EMBL" id="LSTR01000016">
    <property type="protein sequence ID" value="OAH47203.1"/>
    <property type="molecule type" value="Genomic_DNA"/>
</dbReference>
<dbReference type="Proteomes" id="UP000287401">
    <property type="component" value="Unassembled WGS sequence"/>
</dbReference>
<keyword evidence="6" id="KW-0813">Transport</keyword>
<evidence type="ECO:0000313" key="10">
    <source>
        <dbReference type="EMBL" id="RSU55640.1"/>
    </source>
</evidence>
<dbReference type="PANTHER" id="PTHR47738">
    <property type="entry name" value="PTS SYSTEM FRUCTOSE-LIKE EIIA COMPONENT-RELATED"/>
    <property type="match status" value="1"/>
</dbReference>
<evidence type="ECO:0000313" key="14">
    <source>
        <dbReference type="Proteomes" id="UP000219422"/>
    </source>
</evidence>
<dbReference type="EMBL" id="QRAL01000017">
    <property type="protein sequence ID" value="RSU55640.1"/>
    <property type="molecule type" value="Genomic_DNA"/>
</dbReference>
<evidence type="ECO:0000259" key="1">
    <source>
        <dbReference type="PROSITE" id="PS51094"/>
    </source>
</evidence>
<reference evidence="8 17" key="7">
    <citation type="submission" date="2019-12" db="EMBL/GenBank/DDBJ databases">
        <title>Functional and genomic insights into the Sphingobium yanoikuyae YC-JY1, a bacterium efficiently degrading bisphenol A.</title>
        <authorList>
            <person name="Jia Y."/>
            <person name="Li X."/>
            <person name="Wang J."/>
            <person name="Eltoukhy A."/>
            <person name="Lamraoui I."/>
            <person name="Yan Y."/>
        </authorList>
    </citation>
    <scope>NUCLEOTIDE SEQUENCE [LARGE SCALE GENOMIC DNA]</scope>
    <source>
        <strain evidence="8 17">YC-JY1</strain>
    </source>
</reference>
<dbReference type="EMBL" id="CP033230">
    <property type="protein sequence ID" value="AYO79307.1"/>
    <property type="molecule type" value="Genomic_DNA"/>
</dbReference>
<sequence length="155" mass="16170">MVHFNDIVSPDALATEVTVNGKKMLFQKIAALAAQSYGVDAEAAADALLERERLGSTGFGGGVAIPHAKLPGLDRMCGVVVLLDPPAPFDAVDDAPVDVVFALLSPQDSGAEHLKTLARVSRYLRDEAQVTRLRGAKSAEALHALLAGGEARDAA</sequence>
<reference evidence="6" key="9">
    <citation type="submission" date="2022-09" db="EMBL/GenBank/DDBJ databases">
        <title>Intensive care unit water sources are persistently colonized with multi-drug resistant bacteria and are the site of extensive horizontal gene transfer of antibiotic resistance genes.</title>
        <authorList>
            <person name="Diorio-Toth L."/>
        </authorList>
    </citation>
    <scope>NUCLEOTIDE SEQUENCE</scope>
    <source>
        <strain evidence="6">GD03659</strain>
    </source>
</reference>
<dbReference type="CDD" id="cd00211">
    <property type="entry name" value="PTS_IIA_fru"/>
    <property type="match status" value="1"/>
</dbReference>
<protein>
    <submittedName>
        <fullName evidence="5">PTS IIA-like nitrogen-regulatory protein PtsN</fullName>
    </submittedName>
    <submittedName>
        <fullName evidence="2">PTS lactose transporter subunit IIC</fullName>
    </submittedName>
    <submittedName>
        <fullName evidence="6">PTS sugar transporter subunit IIA</fullName>
    </submittedName>
    <submittedName>
        <fullName evidence="8">PTS transporter subunit EIIA</fullName>
    </submittedName>
</protein>
<dbReference type="EMBL" id="JAOCKX010000008">
    <property type="protein sequence ID" value="MDH2131015.1"/>
    <property type="molecule type" value="Genomic_DNA"/>
</dbReference>
<dbReference type="Pfam" id="PF00359">
    <property type="entry name" value="PTS_EIIA_2"/>
    <property type="match status" value="1"/>
</dbReference>
<dbReference type="PROSITE" id="PS00372">
    <property type="entry name" value="PTS_EIIA_TYPE_2_HIS"/>
    <property type="match status" value="1"/>
</dbReference>
<evidence type="ECO:0000313" key="15">
    <source>
        <dbReference type="Proteomes" id="UP000280708"/>
    </source>
</evidence>